<sequence>MVNIPSNSTKIVETASNISKISESFSSPHDRLFDNLTQNLFNDLNIWTSGEEEGKGSAQNILQGCSTKSFPGRTGSPAEQQTMKEDQL</sequence>
<proteinExistence type="predicted"/>
<protein>
    <submittedName>
        <fullName evidence="2">Uncharacterized protein</fullName>
    </submittedName>
</protein>
<evidence type="ECO:0000256" key="1">
    <source>
        <dbReference type="SAM" id="MobiDB-lite"/>
    </source>
</evidence>
<dbReference type="AlphaFoldDB" id="A0AAW1BMI2"/>
<feature type="region of interest" description="Disordered" evidence="1">
    <location>
        <begin position="52"/>
        <end position="88"/>
    </location>
</feature>
<accession>A0AAW1BMI2</accession>
<evidence type="ECO:0000313" key="3">
    <source>
        <dbReference type="Proteomes" id="UP001474421"/>
    </source>
</evidence>
<evidence type="ECO:0000313" key="2">
    <source>
        <dbReference type="EMBL" id="KAK9402975.1"/>
    </source>
</evidence>
<reference evidence="2 3" key="1">
    <citation type="journal article" date="2024" name="Proc. Natl. Acad. Sci. U.S.A.">
        <title>The genetic regulatory architecture and epigenomic basis for age-related changes in rattlesnake venom.</title>
        <authorList>
            <person name="Hogan M.P."/>
            <person name="Holding M.L."/>
            <person name="Nystrom G.S."/>
            <person name="Colston T.J."/>
            <person name="Bartlett D.A."/>
            <person name="Mason A.J."/>
            <person name="Ellsworth S.A."/>
            <person name="Rautsaw R.M."/>
            <person name="Lawrence K.C."/>
            <person name="Strickland J.L."/>
            <person name="He B."/>
            <person name="Fraser P."/>
            <person name="Margres M.J."/>
            <person name="Gilbert D.M."/>
            <person name="Gibbs H.L."/>
            <person name="Parkinson C.L."/>
            <person name="Rokyta D.R."/>
        </authorList>
    </citation>
    <scope>NUCLEOTIDE SEQUENCE [LARGE SCALE GENOMIC DNA]</scope>
    <source>
        <strain evidence="2">DRR0105</strain>
    </source>
</reference>
<gene>
    <name evidence="2" type="ORF">NXF25_007802</name>
</gene>
<keyword evidence="3" id="KW-1185">Reference proteome</keyword>
<dbReference type="Proteomes" id="UP001474421">
    <property type="component" value="Unassembled WGS sequence"/>
</dbReference>
<feature type="compositionally biased region" description="Polar residues" evidence="1">
    <location>
        <begin position="57"/>
        <end position="69"/>
    </location>
</feature>
<comment type="caution">
    <text evidence="2">The sequence shown here is derived from an EMBL/GenBank/DDBJ whole genome shotgun (WGS) entry which is preliminary data.</text>
</comment>
<organism evidence="2 3">
    <name type="scientific">Crotalus adamanteus</name>
    <name type="common">Eastern diamondback rattlesnake</name>
    <dbReference type="NCBI Taxonomy" id="8729"/>
    <lineage>
        <taxon>Eukaryota</taxon>
        <taxon>Metazoa</taxon>
        <taxon>Chordata</taxon>
        <taxon>Craniata</taxon>
        <taxon>Vertebrata</taxon>
        <taxon>Euteleostomi</taxon>
        <taxon>Lepidosauria</taxon>
        <taxon>Squamata</taxon>
        <taxon>Bifurcata</taxon>
        <taxon>Unidentata</taxon>
        <taxon>Episquamata</taxon>
        <taxon>Toxicofera</taxon>
        <taxon>Serpentes</taxon>
        <taxon>Colubroidea</taxon>
        <taxon>Viperidae</taxon>
        <taxon>Crotalinae</taxon>
        <taxon>Crotalus</taxon>
    </lineage>
</organism>
<name>A0AAW1BMI2_CROAD</name>
<dbReference type="EMBL" id="JAOTOJ010000003">
    <property type="protein sequence ID" value="KAK9402975.1"/>
    <property type="molecule type" value="Genomic_DNA"/>
</dbReference>